<dbReference type="Proteomes" id="UP001176941">
    <property type="component" value="Chromosome 1"/>
</dbReference>
<feature type="chain" id="PRO_5045393460" description="Secreted protein" evidence="1">
    <location>
        <begin position="17"/>
        <end position="154"/>
    </location>
</feature>
<proteinExistence type="predicted"/>
<evidence type="ECO:0000313" key="2">
    <source>
        <dbReference type="EMBL" id="CAI9151343.1"/>
    </source>
</evidence>
<evidence type="ECO:0000256" key="1">
    <source>
        <dbReference type="SAM" id="SignalP"/>
    </source>
</evidence>
<gene>
    <name evidence="2" type="ORF">MRATA1EN1_LOCUS305</name>
</gene>
<feature type="signal peptide" evidence="1">
    <location>
        <begin position="1"/>
        <end position="16"/>
    </location>
</feature>
<reference evidence="2" key="1">
    <citation type="submission" date="2023-04" db="EMBL/GenBank/DDBJ databases">
        <authorList>
            <consortium name="ELIXIR-Norway"/>
        </authorList>
    </citation>
    <scope>NUCLEOTIDE SEQUENCE [LARGE SCALE GENOMIC DNA]</scope>
</reference>
<name>A0ABN8XPL1_RANTA</name>
<protein>
    <recommendedName>
        <fullName evidence="4">Secreted protein</fullName>
    </recommendedName>
</protein>
<keyword evidence="1" id="KW-0732">Signal</keyword>
<accession>A0ABN8XPL1</accession>
<keyword evidence="3" id="KW-1185">Reference proteome</keyword>
<evidence type="ECO:0008006" key="4">
    <source>
        <dbReference type="Google" id="ProtNLM"/>
    </source>
</evidence>
<organism evidence="2 3">
    <name type="scientific">Rangifer tarandus platyrhynchus</name>
    <name type="common">Svalbard reindeer</name>
    <dbReference type="NCBI Taxonomy" id="3082113"/>
    <lineage>
        <taxon>Eukaryota</taxon>
        <taxon>Metazoa</taxon>
        <taxon>Chordata</taxon>
        <taxon>Craniata</taxon>
        <taxon>Vertebrata</taxon>
        <taxon>Euteleostomi</taxon>
        <taxon>Mammalia</taxon>
        <taxon>Eutheria</taxon>
        <taxon>Laurasiatheria</taxon>
        <taxon>Artiodactyla</taxon>
        <taxon>Ruminantia</taxon>
        <taxon>Pecora</taxon>
        <taxon>Cervidae</taxon>
        <taxon>Odocoileinae</taxon>
        <taxon>Rangifer</taxon>
    </lineage>
</organism>
<evidence type="ECO:0000313" key="3">
    <source>
        <dbReference type="Proteomes" id="UP001176941"/>
    </source>
</evidence>
<dbReference type="EMBL" id="OX459937">
    <property type="protein sequence ID" value="CAI9151343.1"/>
    <property type="molecule type" value="Genomic_DNA"/>
</dbReference>
<sequence length="154" mass="17005">MGPGLCLLLLEAFVKACPIWPRSHVAFGAGQRVHAGGSMGEWKSHTLRFGEEEVEAEKRTLCLRPMRPITLGVKAKVLTRPCSPSVPLLCSVAQWCLTLWDPTDCSPPGSSVHGIRQAIILEWVATPSSRRSSQPRDRTHGSYFSCIGRLILYH</sequence>